<accession>A0A7J6MUB0</accession>
<sequence>MFFRTSLSVTLFGAVIAAGTQRKASFDPVADPKMNAILSKIDQEIQDLANTEIVPPLRGSPIDIPTSLLQEKDQNDAGLEQAMQAIDEITNGQQKLLQDTTSQLTDIQHHLDSLLTVHT</sequence>
<dbReference type="Proteomes" id="UP000591131">
    <property type="component" value="Unassembled WGS sequence"/>
</dbReference>
<gene>
    <name evidence="2" type="ORF">FOL47_008186</name>
</gene>
<dbReference type="EMBL" id="JAAPAO010000051">
    <property type="protein sequence ID" value="KAF4675179.1"/>
    <property type="molecule type" value="Genomic_DNA"/>
</dbReference>
<evidence type="ECO:0000256" key="1">
    <source>
        <dbReference type="SAM" id="SignalP"/>
    </source>
</evidence>
<dbReference type="AlphaFoldDB" id="A0A7J6MUB0"/>
<evidence type="ECO:0000313" key="2">
    <source>
        <dbReference type="EMBL" id="KAF4675179.1"/>
    </source>
</evidence>
<reference evidence="2 3" key="1">
    <citation type="submission" date="2020-04" db="EMBL/GenBank/DDBJ databases">
        <title>Perkinsus chesapeaki whole genome sequence.</title>
        <authorList>
            <person name="Bogema D.R."/>
        </authorList>
    </citation>
    <scope>NUCLEOTIDE SEQUENCE [LARGE SCALE GENOMIC DNA]</scope>
    <source>
        <strain evidence="2">ATCC PRA-425</strain>
    </source>
</reference>
<name>A0A7J6MUB0_PERCH</name>
<protein>
    <submittedName>
        <fullName evidence="2">Uncharacterized protein</fullName>
    </submittedName>
</protein>
<proteinExistence type="predicted"/>
<evidence type="ECO:0000313" key="3">
    <source>
        <dbReference type="Proteomes" id="UP000591131"/>
    </source>
</evidence>
<keyword evidence="1" id="KW-0732">Signal</keyword>
<dbReference type="OrthoDB" id="10377481at2759"/>
<keyword evidence="3" id="KW-1185">Reference proteome</keyword>
<feature type="chain" id="PRO_5029904804" evidence="1">
    <location>
        <begin position="18"/>
        <end position="119"/>
    </location>
</feature>
<feature type="signal peptide" evidence="1">
    <location>
        <begin position="1"/>
        <end position="17"/>
    </location>
</feature>
<comment type="caution">
    <text evidence="2">The sequence shown here is derived from an EMBL/GenBank/DDBJ whole genome shotgun (WGS) entry which is preliminary data.</text>
</comment>
<organism evidence="2 3">
    <name type="scientific">Perkinsus chesapeaki</name>
    <name type="common">Clam parasite</name>
    <name type="synonym">Perkinsus andrewsi</name>
    <dbReference type="NCBI Taxonomy" id="330153"/>
    <lineage>
        <taxon>Eukaryota</taxon>
        <taxon>Sar</taxon>
        <taxon>Alveolata</taxon>
        <taxon>Perkinsozoa</taxon>
        <taxon>Perkinsea</taxon>
        <taxon>Perkinsida</taxon>
        <taxon>Perkinsidae</taxon>
        <taxon>Perkinsus</taxon>
    </lineage>
</organism>